<organism evidence="1 2">
    <name type="scientific">Pectinatus brassicae</name>
    <dbReference type="NCBI Taxonomy" id="862415"/>
    <lineage>
        <taxon>Bacteria</taxon>
        <taxon>Bacillati</taxon>
        <taxon>Bacillota</taxon>
        <taxon>Negativicutes</taxon>
        <taxon>Selenomonadales</taxon>
        <taxon>Selenomonadaceae</taxon>
        <taxon>Pectinatus</taxon>
    </lineage>
</organism>
<dbReference type="Pfam" id="PF12672">
    <property type="entry name" value="DUF3793"/>
    <property type="match status" value="1"/>
</dbReference>
<keyword evidence="2" id="KW-1185">Reference proteome</keyword>
<dbReference type="InterPro" id="IPR024523">
    <property type="entry name" value="DUF3793"/>
</dbReference>
<comment type="caution">
    <text evidence="1">The sequence shown here is derived from an EMBL/GenBank/DDBJ whole genome shotgun (WGS) entry which is preliminary data.</text>
</comment>
<protein>
    <recommendedName>
        <fullName evidence="3">DUF3793 domain-containing protein</fullName>
    </recommendedName>
</protein>
<accession>A0A840UTA6</accession>
<name>A0A840UTA6_9FIRM</name>
<dbReference type="AlphaFoldDB" id="A0A840UTA6"/>
<evidence type="ECO:0008006" key="3">
    <source>
        <dbReference type="Google" id="ProtNLM"/>
    </source>
</evidence>
<dbReference type="EMBL" id="JACHFH010000014">
    <property type="protein sequence ID" value="MBB5336193.1"/>
    <property type="molecule type" value="Genomic_DNA"/>
</dbReference>
<sequence length="190" mass="21866">MDYFQHFEQLLAFHSAPTLAGIKTGSLISINKQKLKNFQQIKQKYSKCLKCSNVYMFTVSDSTNYRLLLIYNKDKLRQLLSQKSIQEFLQSYGYKDFTNILACLRYLKIRMLLQKGFPHEIGIFLGYPLADVKGFIKNNGQNFKCCGPWKVYADLAAAEKLFSQYAQCSQRFCKCLANGFSLEDIIGQAV</sequence>
<dbReference type="RefSeq" id="WP_183860913.1">
    <property type="nucleotide sequence ID" value="NZ_JACHFH010000014.1"/>
</dbReference>
<dbReference type="Proteomes" id="UP000559117">
    <property type="component" value="Unassembled WGS sequence"/>
</dbReference>
<proteinExistence type="predicted"/>
<evidence type="ECO:0000313" key="1">
    <source>
        <dbReference type="EMBL" id="MBB5336193.1"/>
    </source>
</evidence>
<reference evidence="1 2" key="1">
    <citation type="submission" date="2020-08" db="EMBL/GenBank/DDBJ databases">
        <title>Genomic Encyclopedia of Type Strains, Phase IV (KMG-IV): sequencing the most valuable type-strain genomes for metagenomic binning, comparative biology and taxonomic classification.</title>
        <authorList>
            <person name="Goeker M."/>
        </authorList>
    </citation>
    <scope>NUCLEOTIDE SEQUENCE [LARGE SCALE GENOMIC DNA]</scope>
    <source>
        <strain evidence="1 2">DSM 24661</strain>
    </source>
</reference>
<evidence type="ECO:0000313" key="2">
    <source>
        <dbReference type="Proteomes" id="UP000559117"/>
    </source>
</evidence>
<gene>
    <name evidence="1" type="ORF">HNR32_001341</name>
</gene>